<dbReference type="GeneTree" id="ENSGT00730000110895"/>
<dbReference type="SUPFAM" id="SSF50729">
    <property type="entry name" value="PH domain-like"/>
    <property type="match status" value="1"/>
</dbReference>
<protein>
    <submittedName>
        <fullName evidence="7">Wiskott-Aldrich syndrome protein-like</fullName>
    </submittedName>
</protein>
<name>A0A3B5PZJ8_XIPMA</name>
<dbReference type="SUPFAM" id="SSF47912">
    <property type="entry name" value="Wiscott-Aldrich syndrome protein, WASP, C-terminal domain"/>
    <property type="match status" value="1"/>
</dbReference>
<dbReference type="GO" id="GO:0005856">
    <property type="term" value="C:cytoskeleton"/>
    <property type="evidence" value="ECO:0007669"/>
    <property type="project" value="UniProtKB-SubCell"/>
</dbReference>
<feature type="compositionally biased region" description="Polar residues" evidence="5">
    <location>
        <begin position="263"/>
        <end position="283"/>
    </location>
</feature>
<reference evidence="8" key="2">
    <citation type="journal article" date="2013" name="Nat. Genet.">
        <title>The genome of the platyfish, Xiphophorus maculatus, provides insights into evolutionary adaptation and several complex traits.</title>
        <authorList>
            <person name="Schartl M."/>
            <person name="Walter R.B."/>
            <person name="Shen Y."/>
            <person name="Garcia T."/>
            <person name="Catchen J."/>
            <person name="Amores A."/>
            <person name="Braasch I."/>
            <person name="Chalopin D."/>
            <person name="Volff J.N."/>
            <person name="Lesch K.P."/>
            <person name="Bisazza A."/>
            <person name="Minx P."/>
            <person name="Hillier L."/>
            <person name="Wilson R.K."/>
            <person name="Fuerstenberg S."/>
            <person name="Boore J."/>
            <person name="Searle S."/>
            <person name="Postlethwait J.H."/>
            <person name="Warren W.C."/>
        </authorList>
    </citation>
    <scope>NUCLEOTIDE SEQUENCE [LARGE SCALE GENOMIC DNA]</scope>
    <source>
        <strain evidence="8">JP 163 A</strain>
    </source>
</reference>
<dbReference type="InterPro" id="IPR033927">
    <property type="entry name" value="WASPfam_EVH1"/>
</dbReference>
<keyword evidence="3" id="KW-0597">Phosphoprotein</keyword>
<keyword evidence="8" id="KW-1185">Reference proteome</keyword>
<feature type="domain" description="WH1" evidence="6">
    <location>
        <begin position="27"/>
        <end position="137"/>
    </location>
</feature>
<dbReference type="Proteomes" id="UP000002852">
    <property type="component" value="Unassembled WGS sequence"/>
</dbReference>
<evidence type="ECO:0000313" key="8">
    <source>
        <dbReference type="Proteomes" id="UP000002852"/>
    </source>
</evidence>
<keyword evidence="2" id="KW-0963">Cytoplasm</keyword>
<dbReference type="InterPro" id="IPR036936">
    <property type="entry name" value="CRIB_dom_sf"/>
</dbReference>
<evidence type="ECO:0000256" key="1">
    <source>
        <dbReference type="ARBA" id="ARBA00004245"/>
    </source>
</evidence>
<keyword evidence="4" id="KW-0206">Cytoskeleton</keyword>
<evidence type="ECO:0000256" key="2">
    <source>
        <dbReference type="ARBA" id="ARBA00022490"/>
    </source>
</evidence>
<dbReference type="FunFam" id="2.30.29.30:FF:000130">
    <property type="entry name" value="neural Wiskott-Aldrich syndrome protein"/>
    <property type="match status" value="1"/>
</dbReference>
<evidence type="ECO:0000256" key="3">
    <source>
        <dbReference type="ARBA" id="ARBA00022553"/>
    </source>
</evidence>
<dbReference type="InterPro" id="IPR011993">
    <property type="entry name" value="PH-like_dom_sf"/>
</dbReference>
<evidence type="ECO:0000313" key="7">
    <source>
        <dbReference type="Ensembl" id="ENSXMAP00000025043.1"/>
    </source>
</evidence>
<dbReference type="SMART" id="SM00461">
    <property type="entry name" value="WH1"/>
    <property type="match status" value="1"/>
</dbReference>
<dbReference type="Gene3D" id="2.30.29.30">
    <property type="entry name" value="Pleckstrin-homology domain (PH domain)/Phosphotyrosine-binding domain (PTB)"/>
    <property type="match status" value="1"/>
</dbReference>
<feature type="region of interest" description="Disordered" evidence="5">
    <location>
        <begin position="253"/>
        <end position="297"/>
    </location>
</feature>
<proteinExistence type="predicted"/>
<dbReference type="CDD" id="cd01205">
    <property type="entry name" value="EVH1_WASP-like"/>
    <property type="match status" value="1"/>
</dbReference>
<dbReference type="InParanoid" id="A0A3B5PZJ8"/>
<reference evidence="7" key="3">
    <citation type="submission" date="2025-08" db="UniProtKB">
        <authorList>
            <consortium name="Ensembl"/>
        </authorList>
    </citation>
    <scope>IDENTIFICATION</scope>
    <source>
        <strain evidence="7">JP 163 A</strain>
    </source>
</reference>
<dbReference type="PROSITE" id="PS50229">
    <property type="entry name" value="WH1"/>
    <property type="match status" value="1"/>
</dbReference>
<dbReference type="InterPro" id="IPR011026">
    <property type="entry name" value="WAS_C"/>
</dbReference>
<dbReference type="AlphaFoldDB" id="A0A3B5PZJ8"/>
<dbReference type="Pfam" id="PF00568">
    <property type="entry name" value="WH1"/>
    <property type="match status" value="1"/>
</dbReference>
<feature type="region of interest" description="Disordered" evidence="5">
    <location>
        <begin position="336"/>
        <end position="366"/>
    </location>
</feature>
<dbReference type="InterPro" id="IPR000697">
    <property type="entry name" value="WH1/EVH1_dom"/>
</dbReference>
<dbReference type="Ensembl" id="ENSXMAT00000024666.1">
    <property type="protein sequence ID" value="ENSXMAP00000025043.1"/>
    <property type="gene ID" value="ENSXMAG00000022685.1"/>
</dbReference>
<dbReference type="Gene3D" id="3.90.810.10">
    <property type="entry name" value="CRIB domain"/>
    <property type="match status" value="1"/>
</dbReference>
<sequence>MALSQIFQSHIMSDLLTIREKGILVRLLEPHCKLVKTTVAQILQATEGESRSWHRVDCGVVCLIEDTSLQSFFLRLYCVQRTKLLWEQELYIPFKYAASRAYFHTFPGEADQVGLNFANESEAEEFQSAVEDVQEKMTAMIGKSKTEEKIFSRSNPPALEEKQEDHLYKKPVCFPPVPASPSLFSDLDPDMKKLLMEARLSEEDLKNKDVAEVVDCIINQFGGLKAVQKELKKKGTVSQTLPRSAGASISLALQKGPLPPVPSTQNSKQTTDNTTRTGDSQDTPPAAPGPGRLRRSASFKDVRGARVSVCLRLYFFKLKDQANCFVFLGGLVSRTTKKRSHPEGAERSIQSKADAPANLTRISKLS</sequence>
<organism evidence="7 8">
    <name type="scientific">Xiphophorus maculatus</name>
    <name type="common">Southern platyfish</name>
    <name type="synonym">Platypoecilus maculatus</name>
    <dbReference type="NCBI Taxonomy" id="8083"/>
    <lineage>
        <taxon>Eukaryota</taxon>
        <taxon>Metazoa</taxon>
        <taxon>Chordata</taxon>
        <taxon>Craniata</taxon>
        <taxon>Vertebrata</taxon>
        <taxon>Euteleostomi</taxon>
        <taxon>Actinopterygii</taxon>
        <taxon>Neopterygii</taxon>
        <taxon>Teleostei</taxon>
        <taxon>Neoteleostei</taxon>
        <taxon>Acanthomorphata</taxon>
        <taxon>Ovalentaria</taxon>
        <taxon>Atherinomorphae</taxon>
        <taxon>Cyprinodontiformes</taxon>
        <taxon>Poeciliidae</taxon>
        <taxon>Poeciliinae</taxon>
        <taxon>Xiphophorus</taxon>
    </lineage>
</organism>
<accession>A0A3B5PZJ8</accession>
<dbReference type="STRING" id="8083.ENSXMAP00000025043"/>
<reference evidence="7" key="4">
    <citation type="submission" date="2025-09" db="UniProtKB">
        <authorList>
            <consortium name="Ensembl"/>
        </authorList>
    </citation>
    <scope>IDENTIFICATION</scope>
    <source>
        <strain evidence="7">JP 163 A</strain>
    </source>
</reference>
<dbReference type="GO" id="GO:0007015">
    <property type="term" value="P:actin filament organization"/>
    <property type="evidence" value="ECO:0007669"/>
    <property type="project" value="InterPro"/>
</dbReference>
<dbReference type="OMA" id="DCIINKF"/>
<evidence type="ECO:0000256" key="4">
    <source>
        <dbReference type="ARBA" id="ARBA00023212"/>
    </source>
</evidence>
<reference evidence="8" key="1">
    <citation type="submission" date="2012-01" db="EMBL/GenBank/DDBJ databases">
        <authorList>
            <person name="Walter R."/>
            <person name="Schartl M."/>
            <person name="Warren W."/>
        </authorList>
    </citation>
    <scope>NUCLEOTIDE SEQUENCE [LARGE SCALE GENOMIC DNA]</scope>
    <source>
        <strain evidence="8">JP 163 A</strain>
    </source>
</reference>
<evidence type="ECO:0000256" key="5">
    <source>
        <dbReference type="SAM" id="MobiDB-lite"/>
    </source>
</evidence>
<comment type="subcellular location">
    <subcellularLocation>
        <location evidence="1">Cytoplasm</location>
        <location evidence="1">Cytoskeleton</location>
    </subcellularLocation>
</comment>
<evidence type="ECO:0000259" key="6">
    <source>
        <dbReference type="PROSITE" id="PS50229"/>
    </source>
</evidence>